<feature type="region of interest" description="Disordered" evidence="1">
    <location>
        <begin position="32"/>
        <end position="99"/>
    </location>
</feature>
<evidence type="ECO:0000313" key="3">
    <source>
        <dbReference type="Proteomes" id="UP001159641"/>
    </source>
</evidence>
<dbReference type="AlphaFoldDB" id="A0AB34H325"/>
<proteinExistence type="predicted"/>
<dbReference type="EMBL" id="JAIQCJ010002000">
    <property type="protein sequence ID" value="KAJ8786099.1"/>
    <property type="molecule type" value="Genomic_DNA"/>
</dbReference>
<sequence length="200" mass="20698">EFNSSGVGARGPPGPAPWRIALAALEPRPLSRGKAWRRDSRGLARRCSGLSPARRRGQRRGRRGGAGLAPVPGAPPQLIPQVSRQARGSVASSGPMAAPGSSAECGYIRTVLGQQILGQLDSSSLALPSEAKLKLAGSSGQAVKSLRIQEQVQQTLARKGRSFVGNAPSCFDSLLPEAAPPALLRPADALVSTALVSTKN</sequence>
<dbReference type="Proteomes" id="UP001159641">
    <property type="component" value="Unassembled WGS sequence"/>
</dbReference>
<reference evidence="2 3" key="1">
    <citation type="submission" date="2022-11" db="EMBL/GenBank/DDBJ databases">
        <title>Whole genome sequence of Eschrichtius robustus ER-17-0199.</title>
        <authorList>
            <person name="Bruniche-Olsen A."/>
            <person name="Black A.N."/>
            <person name="Fields C.J."/>
            <person name="Walden K."/>
            <person name="Dewoody J.A."/>
        </authorList>
    </citation>
    <scope>NUCLEOTIDE SEQUENCE [LARGE SCALE GENOMIC DNA]</scope>
    <source>
        <strain evidence="2">ER-17-0199</strain>
        <tissue evidence="2">Blubber</tissue>
    </source>
</reference>
<gene>
    <name evidence="2" type="ORF">J1605_006679</name>
</gene>
<evidence type="ECO:0000313" key="2">
    <source>
        <dbReference type="EMBL" id="KAJ8786099.1"/>
    </source>
</evidence>
<feature type="compositionally biased region" description="Basic residues" evidence="1">
    <location>
        <begin position="53"/>
        <end position="63"/>
    </location>
</feature>
<comment type="caution">
    <text evidence="2">The sequence shown here is derived from an EMBL/GenBank/DDBJ whole genome shotgun (WGS) entry which is preliminary data.</text>
</comment>
<keyword evidence="3" id="KW-1185">Reference proteome</keyword>
<name>A0AB34H325_ESCRO</name>
<feature type="non-terminal residue" evidence="2">
    <location>
        <position position="1"/>
    </location>
</feature>
<evidence type="ECO:0000256" key="1">
    <source>
        <dbReference type="SAM" id="MobiDB-lite"/>
    </source>
</evidence>
<organism evidence="2 3">
    <name type="scientific">Eschrichtius robustus</name>
    <name type="common">California gray whale</name>
    <name type="synonym">Eschrichtius gibbosus</name>
    <dbReference type="NCBI Taxonomy" id="9764"/>
    <lineage>
        <taxon>Eukaryota</taxon>
        <taxon>Metazoa</taxon>
        <taxon>Chordata</taxon>
        <taxon>Craniata</taxon>
        <taxon>Vertebrata</taxon>
        <taxon>Euteleostomi</taxon>
        <taxon>Mammalia</taxon>
        <taxon>Eutheria</taxon>
        <taxon>Laurasiatheria</taxon>
        <taxon>Artiodactyla</taxon>
        <taxon>Whippomorpha</taxon>
        <taxon>Cetacea</taxon>
        <taxon>Mysticeti</taxon>
        <taxon>Eschrichtiidae</taxon>
        <taxon>Eschrichtius</taxon>
    </lineage>
</organism>
<protein>
    <submittedName>
        <fullName evidence="2">Uncharacterized protein</fullName>
    </submittedName>
</protein>
<feature type="compositionally biased region" description="Low complexity" evidence="1">
    <location>
        <begin position="88"/>
        <end position="99"/>
    </location>
</feature>
<accession>A0AB34H325</accession>